<keyword evidence="6" id="KW-0539">Nucleus</keyword>
<dbReference type="EnsemblMetazoa" id="XM_038195532.1">
    <property type="protein sequence ID" value="XP_038051460.1"/>
    <property type="gene ID" value="LOC119724473"/>
</dbReference>
<keyword evidence="10" id="KW-1185">Reference proteome</keyword>
<protein>
    <recommendedName>
        <fullName evidence="4">Centromere protein O</fullName>
    </recommendedName>
</protein>
<comment type="subcellular location">
    <subcellularLocation>
        <location evidence="2">Chromosome</location>
        <location evidence="2">Centromere</location>
    </subcellularLocation>
    <subcellularLocation>
        <location evidence="1">Nucleus</location>
    </subcellularLocation>
</comment>
<evidence type="ECO:0000256" key="4">
    <source>
        <dbReference type="ARBA" id="ARBA00016395"/>
    </source>
</evidence>
<keyword evidence="8" id="KW-0175">Coiled coil</keyword>
<evidence type="ECO:0000256" key="2">
    <source>
        <dbReference type="ARBA" id="ARBA00004584"/>
    </source>
</evidence>
<evidence type="ECO:0000313" key="10">
    <source>
        <dbReference type="Proteomes" id="UP000887568"/>
    </source>
</evidence>
<sequence length="294" mass="33407">MDGGKGFKRLTHGTLHSLQKLEDMTHNAADEKESMAKQQHQLSTLQKSLQQLVQQQDRLTYKLQHGPSKVLSNLLRDEDADIEVTSEAQHAAITSSIAFAKRLKTLEFLQAYRLSGATVTSVSDRYVRLRWDTFYQGEYYEPYYMELEFKGQLQVYRHTLPHFLQLTNIVDEHLNEELTYFVDEIGDLLNAYVSRRQQVAQLKLDHSSSIAGDIRHSQSLDYVQITFLSSNGSCSPLTVDLYYGNLHATRPTKVLLADNDNDSINSDPSLLKKLQSSLKHRELSKAISSATGNV</sequence>
<feature type="coiled-coil region" evidence="8">
    <location>
        <begin position="18"/>
        <end position="55"/>
    </location>
</feature>
<dbReference type="RefSeq" id="XP_038051462.1">
    <property type="nucleotide sequence ID" value="XM_038195534.1"/>
</dbReference>
<evidence type="ECO:0000256" key="5">
    <source>
        <dbReference type="ARBA" id="ARBA00022454"/>
    </source>
</evidence>
<evidence type="ECO:0000256" key="3">
    <source>
        <dbReference type="ARBA" id="ARBA00007321"/>
    </source>
</evidence>
<evidence type="ECO:0000256" key="6">
    <source>
        <dbReference type="ARBA" id="ARBA00023242"/>
    </source>
</evidence>
<keyword evidence="7" id="KW-0137">Centromere</keyword>
<dbReference type="RefSeq" id="XP_038051461.1">
    <property type="nucleotide sequence ID" value="XM_038195533.1"/>
</dbReference>
<dbReference type="OrthoDB" id="10050372at2759"/>
<dbReference type="Pfam" id="PF09496">
    <property type="entry name" value="CENP-O"/>
    <property type="match status" value="1"/>
</dbReference>
<dbReference type="CDD" id="cd23836">
    <property type="entry name" value="DRWD-C_CENP-O"/>
    <property type="match status" value="1"/>
</dbReference>
<reference evidence="9" key="1">
    <citation type="submission" date="2022-11" db="UniProtKB">
        <authorList>
            <consortium name="EnsemblMetazoa"/>
        </authorList>
    </citation>
    <scope>IDENTIFICATION</scope>
</reference>
<evidence type="ECO:0000256" key="1">
    <source>
        <dbReference type="ARBA" id="ARBA00004123"/>
    </source>
</evidence>
<accession>A0A913ZI49</accession>
<comment type="similarity">
    <text evidence="3">Belongs to the CENP-O/MCM21 family.</text>
</comment>
<dbReference type="Proteomes" id="UP000887568">
    <property type="component" value="Unplaced"/>
</dbReference>
<evidence type="ECO:0000256" key="7">
    <source>
        <dbReference type="ARBA" id="ARBA00023328"/>
    </source>
</evidence>
<dbReference type="PANTHER" id="PTHR14582">
    <property type="entry name" value="INNER KINETOCHORE SUBUNIT MAL2"/>
    <property type="match status" value="1"/>
</dbReference>
<name>A0A913ZI49_PATMI</name>
<dbReference type="GO" id="GO:0031511">
    <property type="term" value="C:Mis6-Sim4 complex"/>
    <property type="evidence" value="ECO:0007669"/>
    <property type="project" value="TreeGrafter"/>
</dbReference>
<dbReference type="RefSeq" id="XP_038051460.1">
    <property type="nucleotide sequence ID" value="XM_038195532.1"/>
</dbReference>
<dbReference type="OMA" id="MEWANDG"/>
<dbReference type="EnsemblMetazoa" id="XM_038195533.1">
    <property type="protein sequence ID" value="XP_038051461.1"/>
    <property type="gene ID" value="LOC119724473"/>
</dbReference>
<dbReference type="PANTHER" id="PTHR14582:SF1">
    <property type="entry name" value="CENTROMERE PROTEIN O"/>
    <property type="match status" value="1"/>
</dbReference>
<proteinExistence type="inferred from homology"/>
<evidence type="ECO:0000256" key="8">
    <source>
        <dbReference type="SAM" id="Coils"/>
    </source>
</evidence>
<evidence type="ECO:0000313" key="9">
    <source>
        <dbReference type="EnsemblMetazoa" id="XP_038051462.1"/>
    </source>
</evidence>
<dbReference type="InterPro" id="IPR018464">
    <property type="entry name" value="CENP-O"/>
</dbReference>
<organism evidence="9 10">
    <name type="scientific">Patiria miniata</name>
    <name type="common">Bat star</name>
    <name type="synonym">Asterina miniata</name>
    <dbReference type="NCBI Taxonomy" id="46514"/>
    <lineage>
        <taxon>Eukaryota</taxon>
        <taxon>Metazoa</taxon>
        <taxon>Echinodermata</taxon>
        <taxon>Eleutherozoa</taxon>
        <taxon>Asterozoa</taxon>
        <taxon>Asteroidea</taxon>
        <taxon>Valvatacea</taxon>
        <taxon>Valvatida</taxon>
        <taxon>Asterinidae</taxon>
        <taxon>Patiria</taxon>
    </lineage>
</organism>
<dbReference type="CDD" id="cd23835">
    <property type="entry name" value="DRWD-N_CENP-O"/>
    <property type="match status" value="1"/>
</dbReference>
<dbReference type="AlphaFoldDB" id="A0A913ZI49"/>
<dbReference type="EnsemblMetazoa" id="XM_038195534.1">
    <property type="protein sequence ID" value="XP_038051462.1"/>
    <property type="gene ID" value="LOC119724473"/>
</dbReference>
<keyword evidence="5" id="KW-0158">Chromosome</keyword>
<dbReference type="GO" id="GO:0005634">
    <property type="term" value="C:nucleus"/>
    <property type="evidence" value="ECO:0007669"/>
    <property type="project" value="UniProtKB-SubCell"/>
</dbReference>
<dbReference type="GeneID" id="119724473"/>